<dbReference type="GO" id="GO:0016491">
    <property type="term" value="F:oxidoreductase activity"/>
    <property type="evidence" value="ECO:0007669"/>
    <property type="project" value="UniProtKB-KW"/>
</dbReference>
<evidence type="ECO:0000256" key="4">
    <source>
        <dbReference type="RuleBase" id="RU000363"/>
    </source>
</evidence>
<protein>
    <submittedName>
        <fullName evidence="6">Carbonyl reductase [NADPH] 1-like</fullName>
    </submittedName>
</protein>
<evidence type="ECO:0000313" key="6">
    <source>
        <dbReference type="WBParaSite" id="ALUE_0001293801-mRNA-1"/>
    </source>
</evidence>
<dbReference type="Pfam" id="PF00106">
    <property type="entry name" value="adh_short"/>
    <property type="match status" value="1"/>
</dbReference>
<keyword evidence="3" id="KW-0560">Oxidoreductase</keyword>
<proteinExistence type="inferred from homology"/>
<evidence type="ECO:0000256" key="2">
    <source>
        <dbReference type="ARBA" id="ARBA00022857"/>
    </source>
</evidence>
<keyword evidence="5" id="KW-1185">Reference proteome</keyword>
<dbReference type="Proteomes" id="UP000036681">
    <property type="component" value="Unplaced"/>
</dbReference>
<organism evidence="5 6">
    <name type="scientific">Ascaris lumbricoides</name>
    <name type="common">Giant roundworm</name>
    <dbReference type="NCBI Taxonomy" id="6252"/>
    <lineage>
        <taxon>Eukaryota</taxon>
        <taxon>Metazoa</taxon>
        <taxon>Ecdysozoa</taxon>
        <taxon>Nematoda</taxon>
        <taxon>Chromadorea</taxon>
        <taxon>Rhabditida</taxon>
        <taxon>Spirurina</taxon>
        <taxon>Ascaridomorpha</taxon>
        <taxon>Ascaridoidea</taxon>
        <taxon>Ascarididae</taxon>
        <taxon>Ascaris</taxon>
    </lineage>
</organism>
<dbReference type="WBParaSite" id="ALUE_0001293801-mRNA-1">
    <property type="protein sequence ID" value="ALUE_0001293801-mRNA-1"/>
    <property type="gene ID" value="ALUE_0001293801"/>
</dbReference>
<dbReference type="Gene3D" id="3.40.50.720">
    <property type="entry name" value="NAD(P)-binding Rossmann-like Domain"/>
    <property type="match status" value="1"/>
</dbReference>
<dbReference type="PANTHER" id="PTHR43963:SF6">
    <property type="entry name" value="CHAIN DEHYDROGENASE FAMILY PROTEIN, PUTATIVE (AFU_ORTHOLOGUE AFUA_3G15350)-RELATED"/>
    <property type="match status" value="1"/>
</dbReference>
<dbReference type="PANTHER" id="PTHR43963">
    <property type="entry name" value="CARBONYL REDUCTASE 1-RELATED"/>
    <property type="match status" value="1"/>
</dbReference>
<reference evidence="6" key="1">
    <citation type="submission" date="2017-02" db="UniProtKB">
        <authorList>
            <consortium name="WormBaseParasite"/>
        </authorList>
    </citation>
    <scope>IDENTIFICATION</scope>
</reference>
<dbReference type="InterPro" id="IPR036291">
    <property type="entry name" value="NAD(P)-bd_dom_sf"/>
</dbReference>
<evidence type="ECO:0000256" key="1">
    <source>
        <dbReference type="ARBA" id="ARBA00006484"/>
    </source>
</evidence>
<dbReference type="SUPFAM" id="SSF51735">
    <property type="entry name" value="NAD(P)-binding Rossmann-fold domains"/>
    <property type="match status" value="1"/>
</dbReference>
<keyword evidence="2" id="KW-0521">NADP</keyword>
<dbReference type="AlphaFoldDB" id="A0A0M3I728"/>
<evidence type="ECO:0000256" key="3">
    <source>
        <dbReference type="ARBA" id="ARBA00023002"/>
    </source>
</evidence>
<dbReference type="PRINTS" id="PR00081">
    <property type="entry name" value="GDHRDH"/>
</dbReference>
<sequence length="376" mass="42217">MIIFKGHWMICSLFGHQPLICCHRMENQRVFVVSEKFFKTAATNLVATTDNPFGYGMMYSLCAFPLRRILPERRELTSSAWYGENIFDSGSGEMVNESSLMKVDELFKHVTGSQKGIGYGIVKILAVNVPGAVIYMTDTHNCMLRDSLRKLDAELGKSMKAEVRIHQLDITNLFSINKFFEHLKAEHGGFDVLVNNAGIRFNNQLDETLNQARLTIATNYEGTKLVSQQLFPLMRDGGRVVNIASRSGTIRSYDPQIKAKLSDKALTIADVDAYVQDFLTAFENNECASKGYPKSSYRVSKTTLILLARIWARQLAQRRIVVNACCPGYVNTDMSRGMNSPLTIEQGASTPAYLATLQGDEPNGEFVYLKKVVPWY</sequence>
<dbReference type="PRINTS" id="PR00080">
    <property type="entry name" value="SDRFAMILY"/>
</dbReference>
<evidence type="ECO:0000313" key="5">
    <source>
        <dbReference type="Proteomes" id="UP000036681"/>
    </source>
</evidence>
<dbReference type="InterPro" id="IPR002347">
    <property type="entry name" value="SDR_fam"/>
</dbReference>
<dbReference type="Pfam" id="PF13561">
    <property type="entry name" value="adh_short_C2"/>
    <property type="match status" value="1"/>
</dbReference>
<name>A0A0M3I728_ASCLU</name>
<comment type="similarity">
    <text evidence="1 4">Belongs to the short-chain dehydrogenases/reductases (SDR) family.</text>
</comment>
<accession>A0A0M3I728</accession>